<feature type="transmembrane region" description="Helical" evidence="1">
    <location>
        <begin position="18"/>
        <end position="36"/>
    </location>
</feature>
<keyword evidence="1" id="KW-1133">Transmembrane helix</keyword>
<sequence length="97" mass="11033">MSNLLWPRFLKKAYRQEPITSFIFTAAAVDVIIGVLGQRWTLLSLGATVMAIAIFARWQQSQKTKPINREETARYYLPPQSGQVALPTLKNEKNRPS</sequence>
<feature type="transmembrane region" description="Helical" evidence="1">
    <location>
        <begin position="42"/>
        <end position="59"/>
    </location>
</feature>
<dbReference type="AlphaFoldDB" id="A0A0A1VWG6"/>
<gene>
    <name evidence="2" type="ORF">N44_02650</name>
</gene>
<dbReference type="EMBL" id="BBPA01000052">
    <property type="protein sequence ID" value="GAL94070.1"/>
    <property type="molecule type" value="Genomic_DNA"/>
</dbReference>
<accession>A0A0A1VWG6</accession>
<dbReference type="RefSeq" id="WP_045360033.1">
    <property type="nucleotide sequence ID" value="NZ_BBPA01000052.1"/>
</dbReference>
<comment type="caution">
    <text evidence="2">The sequence shown here is derived from an EMBL/GenBank/DDBJ whole genome shotgun (WGS) entry which is preliminary data.</text>
</comment>
<reference evidence="3" key="1">
    <citation type="journal article" date="2015" name="Genome">
        <title>Whole Genome Sequence of the Non-Microcystin-Producing Microcystis aeruginosa Strain NIES-44.</title>
        <authorList>
            <person name="Okano K."/>
            <person name="Miyata N."/>
            <person name="Ozaki Y."/>
        </authorList>
    </citation>
    <scope>NUCLEOTIDE SEQUENCE [LARGE SCALE GENOMIC DNA]</scope>
    <source>
        <strain evidence="3">NIES-44</strain>
    </source>
</reference>
<name>A0A0A1VWG6_MICAE</name>
<evidence type="ECO:0000313" key="2">
    <source>
        <dbReference type="EMBL" id="GAL94070.1"/>
    </source>
</evidence>
<organism evidence="2 3">
    <name type="scientific">Microcystis aeruginosa NIES-44</name>
    <dbReference type="NCBI Taxonomy" id="449439"/>
    <lineage>
        <taxon>Bacteria</taxon>
        <taxon>Bacillati</taxon>
        <taxon>Cyanobacteriota</taxon>
        <taxon>Cyanophyceae</taxon>
        <taxon>Oscillatoriophycideae</taxon>
        <taxon>Chroococcales</taxon>
        <taxon>Microcystaceae</taxon>
        <taxon>Microcystis</taxon>
    </lineage>
</organism>
<keyword evidence="1" id="KW-0812">Transmembrane</keyword>
<dbReference type="Proteomes" id="UP000030321">
    <property type="component" value="Unassembled WGS sequence"/>
</dbReference>
<protein>
    <submittedName>
        <fullName evidence="2">Uncharacterized protein</fullName>
    </submittedName>
</protein>
<evidence type="ECO:0000313" key="3">
    <source>
        <dbReference type="Proteomes" id="UP000030321"/>
    </source>
</evidence>
<keyword evidence="1" id="KW-0472">Membrane</keyword>
<proteinExistence type="predicted"/>
<evidence type="ECO:0000256" key="1">
    <source>
        <dbReference type="SAM" id="Phobius"/>
    </source>
</evidence>